<dbReference type="InterPro" id="IPR027443">
    <property type="entry name" value="IPNS-like_sf"/>
</dbReference>
<reference evidence="2" key="2">
    <citation type="submission" date="2020-09" db="EMBL/GenBank/DDBJ databases">
        <title>Reference genome assembly for Australian Ascochyta lentis isolate Al4.</title>
        <authorList>
            <person name="Lee R.C."/>
            <person name="Farfan-Caceres L.M."/>
            <person name="Debler J.W."/>
            <person name="Williams A.H."/>
            <person name="Henares B.M."/>
        </authorList>
    </citation>
    <scope>NUCLEOTIDE SEQUENCE</scope>
    <source>
        <strain evidence="2">Al4</strain>
    </source>
</reference>
<dbReference type="Gene3D" id="2.60.120.330">
    <property type="entry name" value="B-lactam Antibiotic, Isopenicillin N Synthase, Chain"/>
    <property type="match status" value="1"/>
</dbReference>
<reference evidence="2" key="1">
    <citation type="submission" date="2018-12" db="EMBL/GenBank/DDBJ databases">
        <authorList>
            <person name="Syme R.A."/>
            <person name="Farfan-Caceres L."/>
            <person name="Lichtenzveig J."/>
        </authorList>
    </citation>
    <scope>NUCLEOTIDE SEQUENCE</scope>
    <source>
        <strain evidence="2">Al4</strain>
    </source>
</reference>
<comment type="caution">
    <text evidence="2">The sequence shown here is derived from an EMBL/GenBank/DDBJ whole genome shotgun (WGS) entry which is preliminary data.</text>
</comment>
<dbReference type="AlphaFoldDB" id="A0A8H7MMW5"/>
<organism evidence="2 3">
    <name type="scientific">Ascochyta lentis</name>
    <dbReference type="NCBI Taxonomy" id="205686"/>
    <lineage>
        <taxon>Eukaryota</taxon>
        <taxon>Fungi</taxon>
        <taxon>Dikarya</taxon>
        <taxon>Ascomycota</taxon>
        <taxon>Pezizomycotina</taxon>
        <taxon>Dothideomycetes</taxon>
        <taxon>Pleosporomycetidae</taxon>
        <taxon>Pleosporales</taxon>
        <taxon>Pleosporineae</taxon>
        <taxon>Didymellaceae</taxon>
        <taxon>Ascochyta</taxon>
    </lineage>
</organism>
<dbReference type="InterPro" id="IPR050231">
    <property type="entry name" value="Iron_ascorbate_oxido_reductase"/>
</dbReference>
<keyword evidence="3" id="KW-1185">Reference proteome</keyword>
<comment type="similarity">
    <text evidence="1">Belongs to the iron/ascorbate-dependent oxidoreductase family.</text>
</comment>
<evidence type="ECO:0008006" key="4">
    <source>
        <dbReference type="Google" id="ProtNLM"/>
    </source>
</evidence>
<dbReference type="OrthoDB" id="288590at2759"/>
<gene>
    <name evidence="2" type="ORF">EKO04_001820</name>
</gene>
<dbReference type="PANTHER" id="PTHR47990">
    <property type="entry name" value="2-OXOGLUTARATE (2OG) AND FE(II)-DEPENDENT OXYGENASE SUPERFAMILY PROTEIN-RELATED"/>
    <property type="match status" value="1"/>
</dbReference>
<sequence>MINMMVAERSFSISKLISRLRKRRSRADSRRGLQERIPTDERPPLIFSPLPLVLPEHQEALSNLGWTTITLPQPPPVSDTAHDLPLPEYHPLEQAYEALFAASQAFFELPSEEKGRWKHKLGSEEGWSSIPGEKEFITLRTLEYCPEILRGPAKRYWDLVGAHLENTLGRLATSLDIRDPDDPAKGLKKFVGPCATMQEKDEQKTATMLRLFRYEGWEAKEVAEPHADLGLLSVVVGNVPGLEVWDGAQWFEVEKAVEENGSRGASLLAGRQLERLSNGRYPAGGHRVVSYGDPDGRKAGKRRYRFSIVFVLRAHEPAVINSSDLETHVTGKWEEPVEGVTAGDLYAKIRSAHYNINIGVQEREKQREKIRTVT</sequence>
<accession>A0A8H7MMW5</accession>
<evidence type="ECO:0000313" key="2">
    <source>
        <dbReference type="EMBL" id="KAF9700792.1"/>
    </source>
</evidence>
<name>A0A8H7MMW5_9PLEO</name>
<protein>
    <recommendedName>
        <fullName evidence="4">Fe2OG dioxygenase domain-containing protein</fullName>
    </recommendedName>
</protein>
<dbReference type="Proteomes" id="UP000651452">
    <property type="component" value="Unassembled WGS sequence"/>
</dbReference>
<dbReference type="SUPFAM" id="SSF51197">
    <property type="entry name" value="Clavaminate synthase-like"/>
    <property type="match status" value="1"/>
</dbReference>
<dbReference type="EMBL" id="RZGK01000003">
    <property type="protein sequence ID" value="KAF9700792.1"/>
    <property type="molecule type" value="Genomic_DNA"/>
</dbReference>
<evidence type="ECO:0000256" key="1">
    <source>
        <dbReference type="ARBA" id="ARBA00008056"/>
    </source>
</evidence>
<evidence type="ECO:0000313" key="3">
    <source>
        <dbReference type="Proteomes" id="UP000651452"/>
    </source>
</evidence>
<proteinExistence type="inferred from homology"/>